<dbReference type="EMBL" id="QGNW01001780">
    <property type="protein sequence ID" value="RVW30901.1"/>
    <property type="molecule type" value="Genomic_DNA"/>
</dbReference>
<dbReference type="AlphaFoldDB" id="A0A438D648"/>
<dbReference type="Proteomes" id="UP000288805">
    <property type="component" value="Unassembled WGS sequence"/>
</dbReference>
<sequence>MEIKGEDICRNVDRLGQCLVGKWNPKVAGGEDLARMGWLMASVWGIKGKLGLAWMDELWSPSYGCLEEREIEEEVWVRIKGLPLSLWVPNILRRVGDECGGFVAMDALTEKMENLRWARILVKTKRDELPSSIEVGIEETIYHLPLWWEVLPSIRQKPEDRRGSTDRGRGEERGDGGAHTGGEWRSGAAQVSMYCYGQTMGWKGSWTGWVGSRRWAGSNSGRCSRLQWVGRKMGRPWMGLMNPTWA</sequence>
<evidence type="ECO:0000313" key="2">
    <source>
        <dbReference type="EMBL" id="RVW30901.1"/>
    </source>
</evidence>
<dbReference type="PANTHER" id="PTHR34427">
    <property type="entry name" value="DUF4283 DOMAIN PROTEIN"/>
    <property type="match status" value="1"/>
</dbReference>
<organism evidence="2 3">
    <name type="scientific">Vitis vinifera</name>
    <name type="common">Grape</name>
    <dbReference type="NCBI Taxonomy" id="29760"/>
    <lineage>
        <taxon>Eukaryota</taxon>
        <taxon>Viridiplantae</taxon>
        <taxon>Streptophyta</taxon>
        <taxon>Embryophyta</taxon>
        <taxon>Tracheophyta</taxon>
        <taxon>Spermatophyta</taxon>
        <taxon>Magnoliopsida</taxon>
        <taxon>eudicotyledons</taxon>
        <taxon>Gunneridae</taxon>
        <taxon>Pentapetalae</taxon>
        <taxon>rosids</taxon>
        <taxon>Vitales</taxon>
        <taxon>Vitaceae</taxon>
        <taxon>Viteae</taxon>
        <taxon>Vitis</taxon>
    </lineage>
</organism>
<name>A0A438D648_VITVI</name>
<dbReference type="PANTHER" id="PTHR34427:SF5">
    <property type="entry name" value="DUF4283 DOMAIN-CONTAINING PROTEIN"/>
    <property type="match status" value="1"/>
</dbReference>
<evidence type="ECO:0000256" key="1">
    <source>
        <dbReference type="SAM" id="MobiDB-lite"/>
    </source>
</evidence>
<proteinExistence type="predicted"/>
<evidence type="ECO:0000313" key="3">
    <source>
        <dbReference type="Proteomes" id="UP000288805"/>
    </source>
</evidence>
<reference evidence="2 3" key="1">
    <citation type="journal article" date="2018" name="PLoS Genet.">
        <title>Population sequencing reveals clonal diversity and ancestral inbreeding in the grapevine cultivar Chardonnay.</title>
        <authorList>
            <person name="Roach M.J."/>
            <person name="Johnson D.L."/>
            <person name="Bohlmann J."/>
            <person name="van Vuuren H.J."/>
            <person name="Jones S.J."/>
            <person name="Pretorius I.S."/>
            <person name="Schmidt S.A."/>
            <person name="Borneman A.R."/>
        </authorList>
    </citation>
    <scope>NUCLEOTIDE SEQUENCE [LARGE SCALE GENOMIC DNA]</scope>
    <source>
        <strain evidence="3">cv. Chardonnay</strain>
        <tissue evidence="2">Leaf</tissue>
    </source>
</reference>
<accession>A0A438D648</accession>
<feature type="compositionally biased region" description="Basic and acidic residues" evidence="1">
    <location>
        <begin position="158"/>
        <end position="176"/>
    </location>
</feature>
<protein>
    <submittedName>
        <fullName evidence="2">Uncharacterized protein</fullName>
    </submittedName>
</protein>
<gene>
    <name evidence="2" type="ORF">CK203_102795</name>
</gene>
<feature type="region of interest" description="Disordered" evidence="1">
    <location>
        <begin position="158"/>
        <end position="184"/>
    </location>
</feature>
<comment type="caution">
    <text evidence="2">The sequence shown here is derived from an EMBL/GenBank/DDBJ whole genome shotgun (WGS) entry which is preliminary data.</text>
</comment>